<keyword evidence="1" id="KW-0812">Transmembrane</keyword>
<accession>A0A2W5SZ00</accession>
<evidence type="ECO:0000313" key="2">
    <source>
        <dbReference type="EMBL" id="PZR08210.1"/>
    </source>
</evidence>
<evidence type="ECO:0008006" key="4">
    <source>
        <dbReference type="Google" id="ProtNLM"/>
    </source>
</evidence>
<dbReference type="Proteomes" id="UP000249061">
    <property type="component" value="Unassembled WGS sequence"/>
</dbReference>
<proteinExistence type="predicted"/>
<dbReference type="EMBL" id="QFQP01000026">
    <property type="protein sequence ID" value="PZR08210.1"/>
    <property type="molecule type" value="Genomic_DNA"/>
</dbReference>
<protein>
    <recommendedName>
        <fullName evidence="4">Protein BatD</fullName>
    </recommendedName>
</protein>
<evidence type="ECO:0000256" key="1">
    <source>
        <dbReference type="SAM" id="Phobius"/>
    </source>
</evidence>
<dbReference type="Pfam" id="PF13584">
    <property type="entry name" value="BatD"/>
    <property type="match status" value="1"/>
</dbReference>
<reference evidence="2 3" key="1">
    <citation type="submission" date="2017-08" db="EMBL/GenBank/DDBJ databases">
        <title>Infants hospitalized years apart are colonized by the same room-sourced microbial strains.</title>
        <authorList>
            <person name="Brooks B."/>
            <person name="Olm M.R."/>
            <person name="Firek B.A."/>
            <person name="Baker R."/>
            <person name="Thomas B.C."/>
            <person name="Morowitz M.J."/>
            <person name="Banfield J.F."/>
        </authorList>
    </citation>
    <scope>NUCLEOTIDE SEQUENCE [LARGE SCALE GENOMIC DNA]</scope>
    <source>
        <strain evidence="2">S2_003_000_R2_14</strain>
    </source>
</reference>
<name>A0A2W5SZ00_9BACT</name>
<keyword evidence="1" id="KW-0472">Membrane</keyword>
<evidence type="ECO:0000313" key="3">
    <source>
        <dbReference type="Proteomes" id="UP000249061"/>
    </source>
</evidence>
<keyword evidence="1" id="KW-1133">Transmembrane helix</keyword>
<comment type="caution">
    <text evidence="2">The sequence shown here is derived from an EMBL/GenBank/DDBJ whole genome shotgun (WGS) entry which is preliminary data.</text>
</comment>
<sequence length="296" mass="32574">MGAEEADAGLAPPEQLLARLTPDTVKLGEPTTLEISITHPTDQRFELKTPGDLGDFEYLGQERKRVDGAQSSTTTIAVKLSAFQMGTLDTPKLELEVFSPQGTATIPAPRARLNVVTALPPDAQTKGANLYDVRNPEELPIRSWRLLYALGIALLLAALGYAITRYLNRPKPVVAEPEKPKEALHVRATRALDALAKDNLPAKGEFKQYYFRLSEIVRGYMGELYGIEALESTTPELLAALRSRVTPGLPMNEVVEFAEASDFIRYAKLEPTPDDCKKHLELGYRIIHSTQGAPKP</sequence>
<dbReference type="InterPro" id="IPR025738">
    <property type="entry name" value="BatD"/>
</dbReference>
<dbReference type="AlphaFoldDB" id="A0A2W5SZ00"/>
<gene>
    <name evidence="2" type="ORF">DI536_25210</name>
</gene>
<organism evidence="2 3">
    <name type="scientific">Archangium gephyra</name>
    <dbReference type="NCBI Taxonomy" id="48"/>
    <lineage>
        <taxon>Bacteria</taxon>
        <taxon>Pseudomonadati</taxon>
        <taxon>Myxococcota</taxon>
        <taxon>Myxococcia</taxon>
        <taxon>Myxococcales</taxon>
        <taxon>Cystobacterineae</taxon>
        <taxon>Archangiaceae</taxon>
        <taxon>Archangium</taxon>
    </lineage>
</organism>
<feature type="transmembrane region" description="Helical" evidence="1">
    <location>
        <begin position="144"/>
        <end position="163"/>
    </location>
</feature>